<reference evidence="1 2" key="1">
    <citation type="journal article" date="2020" name="Nature">
        <title>Six reference-quality genomes reveal evolution of bat adaptations.</title>
        <authorList>
            <person name="Jebb D."/>
            <person name="Huang Z."/>
            <person name="Pippel M."/>
            <person name="Hughes G.M."/>
            <person name="Lavrichenko K."/>
            <person name="Devanna P."/>
            <person name="Winkler S."/>
            <person name="Jermiin L.S."/>
            <person name="Skirmuntt E.C."/>
            <person name="Katzourakis A."/>
            <person name="Burkitt-Gray L."/>
            <person name="Ray D.A."/>
            <person name="Sullivan K.A.M."/>
            <person name="Roscito J.G."/>
            <person name="Kirilenko B.M."/>
            <person name="Davalos L.M."/>
            <person name="Corthals A.P."/>
            <person name="Power M.L."/>
            <person name="Jones G."/>
            <person name="Ransome R.D."/>
            <person name="Dechmann D.K.N."/>
            <person name="Locatelli A.G."/>
            <person name="Puechmaille S.J."/>
            <person name="Fedrigo O."/>
            <person name="Jarvis E.D."/>
            <person name="Hiller M."/>
            <person name="Vernes S.C."/>
            <person name="Myers E.W."/>
            <person name="Teeling E.C."/>
        </authorList>
    </citation>
    <scope>NUCLEOTIDE SEQUENCE [LARGE SCALE GENOMIC DNA]</scope>
    <source>
        <strain evidence="1">MRouAeg1</strain>
        <tissue evidence="1">Muscle</tissue>
    </source>
</reference>
<protein>
    <submittedName>
        <fullName evidence="1">Uncharacterized protein</fullName>
    </submittedName>
</protein>
<keyword evidence="2" id="KW-1185">Reference proteome</keyword>
<dbReference type="EMBL" id="JACASE010000007">
    <property type="protein sequence ID" value="KAF6447404.1"/>
    <property type="molecule type" value="Genomic_DNA"/>
</dbReference>
<gene>
    <name evidence="1" type="ORF">HJG63_011865</name>
</gene>
<accession>A0A7J8FI19</accession>
<evidence type="ECO:0000313" key="2">
    <source>
        <dbReference type="Proteomes" id="UP000593571"/>
    </source>
</evidence>
<dbReference type="AlphaFoldDB" id="A0A7J8FI19"/>
<organism evidence="1 2">
    <name type="scientific">Rousettus aegyptiacus</name>
    <name type="common">Egyptian fruit bat</name>
    <name type="synonym">Pteropus aegyptiacus</name>
    <dbReference type="NCBI Taxonomy" id="9407"/>
    <lineage>
        <taxon>Eukaryota</taxon>
        <taxon>Metazoa</taxon>
        <taxon>Chordata</taxon>
        <taxon>Craniata</taxon>
        <taxon>Vertebrata</taxon>
        <taxon>Euteleostomi</taxon>
        <taxon>Mammalia</taxon>
        <taxon>Eutheria</taxon>
        <taxon>Laurasiatheria</taxon>
        <taxon>Chiroptera</taxon>
        <taxon>Yinpterochiroptera</taxon>
        <taxon>Pteropodoidea</taxon>
        <taxon>Pteropodidae</taxon>
        <taxon>Rousettinae</taxon>
        <taxon>Rousettus</taxon>
    </lineage>
</organism>
<evidence type="ECO:0000313" key="1">
    <source>
        <dbReference type="EMBL" id="KAF6447404.1"/>
    </source>
</evidence>
<proteinExistence type="predicted"/>
<sequence>MDLIKVQAPYPRKRQDPLNTPTPWSHFILSSLSLKGPHIITRPLLYISTVSDGSGEPTTHKNAQGVVCNFKEFMSQPDPLPLEIYHQGKVLYKRRYLPLQPHLPQGPHDYSLRNAELLLSIPLLHVSMLCPHHSFCWNVLPSFTHLSRLSSSFSSGKPPVDLQFGLRDAPSTA</sequence>
<dbReference type="Proteomes" id="UP000593571">
    <property type="component" value="Unassembled WGS sequence"/>
</dbReference>
<comment type="caution">
    <text evidence="1">The sequence shown here is derived from an EMBL/GenBank/DDBJ whole genome shotgun (WGS) entry which is preliminary data.</text>
</comment>
<name>A0A7J8FI19_ROUAE</name>